<feature type="compositionally biased region" description="Basic residues" evidence="8">
    <location>
        <begin position="32"/>
        <end position="63"/>
    </location>
</feature>
<dbReference type="CDD" id="cd06261">
    <property type="entry name" value="TM_PBP2"/>
    <property type="match status" value="1"/>
</dbReference>
<evidence type="ECO:0000313" key="11">
    <source>
        <dbReference type="Proteomes" id="UP001589890"/>
    </source>
</evidence>
<sequence>MSGTIDVQPVPPVGVTTAARPGPRRPGPSRFGAHRPGIRRFGARRPGTRRFGARRPGTRRFGARRTGLPQRNRRVQARRAWQRHWQLYLLVIIPIAYFVIFKYIPISNAVIAFKNYNVIKGPWGSDWVGLKNFELFFGNPVFGTLLKNTFILAFYLVLASFPIPIVLAIALNELRQGFFKKTVQLVTYAPYFISTVVVVSMTILLLSPRLGIVNDGLGLFGVPAVDFLGDPDYFRHIYVWSDVWQTTGYSAVIYLAALSGIDPALHESAKIDGASRLQRIRNVDLPGIMPTAVIILVLGVGNMMAIGFEKAFLLQNPLNLAQSEIIATYVYKTGLINADFSMATAIGLFNSVVNLGLLLFVNFVAKRITGNGLWG</sequence>
<dbReference type="RefSeq" id="WP_380043322.1">
    <property type="nucleotide sequence ID" value="NZ_JBHLTC010000001.1"/>
</dbReference>
<keyword evidence="4 7" id="KW-0812">Transmembrane</keyword>
<dbReference type="InterPro" id="IPR035906">
    <property type="entry name" value="MetI-like_sf"/>
</dbReference>
<gene>
    <name evidence="10" type="ORF">ACFFGN_01125</name>
</gene>
<dbReference type="EMBL" id="JBHLTC010000001">
    <property type="protein sequence ID" value="MFC0622643.1"/>
    <property type="molecule type" value="Genomic_DNA"/>
</dbReference>
<evidence type="ECO:0000256" key="8">
    <source>
        <dbReference type="SAM" id="MobiDB-lite"/>
    </source>
</evidence>
<dbReference type="PANTHER" id="PTHR43227">
    <property type="entry name" value="BLL4140 PROTEIN"/>
    <property type="match status" value="1"/>
</dbReference>
<evidence type="ECO:0000256" key="6">
    <source>
        <dbReference type="ARBA" id="ARBA00023136"/>
    </source>
</evidence>
<dbReference type="Pfam" id="PF00528">
    <property type="entry name" value="BPD_transp_1"/>
    <property type="match status" value="1"/>
</dbReference>
<comment type="caution">
    <text evidence="10">The sequence shown here is derived from an EMBL/GenBank/DDBJ whole genome shotgun (WGS) entry which is preliminary data.</text>
</comment>
<dbReference type="PROSITE" id="PS50928">
    <property type="entry name" value="ABC_TM1"/>
    <property type="match status" value="1"/>
</dbReference>
<feature type="transmembrane region" description="Helical" evidence="7">
    <location>
        <begin position="150"/>
        <end position="171"/>
    </location>
</feature>
<proteinExistence type="inferred from homology"/>
<reference evidence="10 11" key="1">
    <citation type="submission" date="2024-09" db="EMBL/GenBank/DDBJ databases">
        <authorList>
            <person name="Sun Q."/>
            <person name="Mori K."/>
        </authorList>
    </citation>
    <scope>NUCLEOTIDE SEQUENCE [LARGE SCALE GENOMIC DNA]</scope>
    <source>
        <strain evidence="10 11">CGMCC 1.15906</strain>
    </source>
</reference>
<evidence type="ECO:0000313" key="10">
    <source>
        <dbReference type="EMBL" id="MFC0622643.1"/>
    </source>
</evidence>
<protein>
    <submittedName>
        <fullName evidence="10">ABC transporter permease</fullName>
    </submittedName>
</protein>
<feature type="region of interest" description="Disordered" evidence="8">
    <location>
        <begin position="1"/>
        <end position="64"/>
    </location>
</feature>
<keyword evidence="6 7" id="KW-0472">Membrane</keyword>
<keyword evidence="11" id="KW-1185">Reference proteome</keyword>
<evidence type="ECO:0000256" key="7">
    <source>
        <dbReference type="RuleBase" id="RU363032"/>
    </source>
</evidence>
<keyword evidence="5 7" id="KW-1133">Transmembrane helix</keyword>
<feature type="transmembrane region" description="Helical" evidence="7">
    <location>
        <begin position="183"/>
        <end position="206"/>
    </location>
</feature>
<dbReference type="Proteomes" id="UP001589890">
    <property type="component" value="Unassembled WGS sequence"/>
</dbReference>
<evidence type="ECO:0000259" key="9">
    <source>
        <dbReference type="PROSITE" id="PS50928"/>
    </source>
</evidence>
<comment type="similarity">
    <text evidence="7">Belongs to the binding-protein-dependent transport system permease family.</text>
</comment>
<feature type="transmembrane region" description="Helical" evidence="7">
    <location>
        <begin position="285"/>
        <end position="308"/>
    </location>
</feature>
<evidence type="ECO:0000256" key="1">
    <source>
        <dbReference type="ARBA" id="ARBA00004651"/>
    </source>
</evidence>
<dbReference type="InterPro" id="IPR000515">
    <property type="entry name" value="MetI-like"/>
</dbReference>
<evidence type="ECO:0000256" key="3">
    <source>
        <dbReference type="ARBA" id="ARBA00022475"/>
    </source>
</evidence>
<dbReference type="InterPro" id="IPR050809">
    <property type="entry name" value="UgpAE/MalFG_permease"/>
</dbReference>
<name>A0ABV6QDM1_9ACTN</name>
<keyword evidence="2 7" id="KW-0813">Transport</keyword>
<evidence type="ECO:0000256" key="4">
    <source>
        <dbReference type="ARBA" id="ARBA00022692"/>
    </source>
</evidence>
<evidence type="ECO:0000256" key="2">
    <source>
        <dbReference type="ARBA" id="ARBA00022448"/>
    </source>
</evidence>
<evidence type="ECO:0000256" key="5">
    <source>
        <dbReference type="ARBA" id="ARBA00022989"/>
    </source>
</evidence>
<keyword evidence="3" id="KW-1003">Cell membrane</keyword>
<comment type="subcellular location">
    <subcellularLocation>
        <location evidence="1 7">Cell membrane</location>
        <topology evidence="1 7">Multi-pass membrane protein</topology>
    </subcellularLocation>
</comment>
<accession>A0ABV6QDM1</accession>
<feature type="transmembrane region" description="Helical" evidence="7">
    <location>
        <begin position="248"/>
        <end position="265"/>
    </location>
</feature>
<dbReference type="Gene3D" id="1.10.3720.10">
    <property type="entry name" value="MetI-like"/>
    <property type="match status" value="1"/>
</dbReference>
<feature type="domain" description="ABC transmembrane type-1" evidence="9">
    <location>
        <begin position="146"/>
        <end position="361"/>
    </location>
</feature>
<feature type="transmembrane region" description="Helical" evidence="7">
    <location>
        <begin position="340"/>
        <end position="365"/>
    </location>
</feature>
<feature type="transmembrane region" description="Helical" evidence="7">
    <location>
        <begin position="87"/>
        <end position="106"/>
    </location>
</feature>
<dbReference type="PANTHER" id="PTHR43227:SF11">
    <property type="entry name" value="BLL4140 PROTEIN"/>
    <property type="match status" value="1"/>
</dbReference>
<dbReference type="SUPFAM" id="SSF161098">
    <property type="entry name" value="MetI-like"/>
    <property type="match status" value="1"/>
</dbReference>
<organism evidence="10 11">
    <name type="scientific">Kribbella deserti</name>
    <dbReference type="NCBI Taxonomy" id="1926257"/>
    <lineage>
        <taxon>Bacteria</taxon>
        <taxon>Bacillati</taxon>
        <taxon>Actinomycetota</taxon>
        <taxon>Actinomycetes</taxon>
        <taxon>Propionibacteriales</taxon>
        <taxon>Kribbellaceae</taxon>
        <taxon>Kribbella</taxon>
    </lineage>
</organism>